<proteinExistence type="inferred from homology"/>
<dbReference type="CDD" id="cd07035">
    <property type="entry name" value="TPP_PYR_POX_like"/>
    <property type="match status" value="1"/>
</dbReference>
<name>A0AA45L661_9PSEU</name>
<dbReference type="Proteomes" id="UP000677152">
    <property type="component" value="Chromosome"/>
</dbReference>
<dbReference type="Gene3D" id="3.40.50.970">
    <property type="match status" value="2"/>
</dbReference>
<feature type="domain" description="Thiamine pyrophosphate enzyme central" evidence="4">
    <location>
        <begin position="204"/>
        <end position="338"/>
    </location>
</feature>
<dbReference type="InterPro" id="IPR011766">
    <property type="entry name" value="TPP_enzyme_TPP-bd"/>
</dbReference>
<comment type="similarity">
    <text evidence="1 3">Belongs to the TPP enzyme family.</text>
</comment>
<dbReference type="Pfam" id="PF02776">
    <property type="entry name" value="TPP_enzyme_N"/>
    <property type="match status" value="1"/>
</dbReference>
<dbReference type="PANTHER" id="PTHR18968:SF13">
    <property type="entry name" value="ACETOLACTATE SYNTHASE CATALYTIC SUBUNIT, MITOCHONDRIAL"/>
    <property type="match status" value="1"/>
</dbReference>
<sequence>MIEAPVATGTTVSDYVARWLHGNGITTVFTLPGGMIAALLDAIHRHGGIDIVTMHHEQAVAFAADGVARFTGKPAVALATAGPGATNMLTAIGSAYLDSVPAVFITGQVQSYLLKGDRPVRQFGFQECDVVAMAEPVTKAAWRARTAVEVPALLDAAIALAAEGRPGPVLVELPADVQAMAVDADRPTAAVGSPAPPLTDPAAVEEVLDALASAQRPLVLVGGGVAAARAARRCREFLERLGVPVVASVMALDTLPAGHPLRLGMIGMYGNRWVNVAAAEADVVLVLGSRLDFGTIGADVTAWGRGRTVYQVDCDPGEMHRVRGSRPVVADLAAFLDAALAAASGRVFPARTEWATRVAALRAEWPDTAELAGAPGINPNALVRRLSEVSHAAAAFVVDAGQHLWWACQSVQPADGQRFMPALGMGPCGWAFPAAIGVAITERRPVVLVVGDGAFQFNIQELQTVVRNRLPLKIVVLDNGSHGSVRQLQESSFGGRYPSTVLGYDAPDFVRVAEAYGVAARAVAEPEEVHAALGWLWRDVAEPALLRVGIDTELNVYPNVPFGAPITAMEFRQRTEDR</sequence>
<dbReference type="InterPro" id="IPR012001">
    <property type="entry name" value="Thiamin_PyroP_enz_TPP-bd_dom"/>
</dbReference>
<dbReference type="GO" id="GO:0005948">
    <property type="term" value="C:acetolactate synthase complex"/>
    <property type="evidence" value="ECO:0007669"/>
    <property type="project" value="TreeGrafter"/>
</dbReference>
<dbReference type="GO" id="GO:0050660">
    <property type="term" value="F:flavin adenine dinucleotide binding"/>
    <property type="evidence" value="ECO:0007669"/>
    <property type="project" value="TreeGrafter"/>
</dbReference>
<evidence type="ECO:0000313" key="8">
    <source>
        <dbReference type="Proteomes" id="UP000677152"/>
    </source>
</evidence>
<dbReference type="SUPFAM" id="SSF52518">
    <property type="entry name" value="Thiamin diphosphate-binding fold (THDP-binding)"/>
    <property type="match status" value="2"/>
</dbReference>
<evidence type="ECO:0000259" key="5">
    <source>
        <dbReference type="Pfam" id="PF02775"/>
    </source>
</evidence>
<dbReference type="Pfam" id="PF00205">
    <property type="entry name" value="TPP_enzyme_M"/>
    <property type="match status" value="1"/>
</dbReference>
<feature type="domain" description="Thiamine pyrophosphate enzyme TPP-binding" evidence="5">
    <location>
        <begin position="399"/>
        <end position="546"/>
    </location>
</feature>
<dbReference type="GO" id="GO:0000287">
    <property type="term" value="F:magnesium ion binding"/>
    <property type="evidence" value="ECO:0007669"/>
    <property type="project" value="InterPro"/>
</dbReference>
<reference evidence="7" key="1">
    <citation type="submission" date="2021-04" db="EMBL/GenBank/DDBJ databases">
        <title>Genomic sequence of Actinosynnema pretiosum subsp. pretiosum ATCC 31280 (C-14919).</title>
        <authorList>
            <person name="Bai L."/>
            <person name="Wang X."/>
            <person name="Xiao Y."/>
        </authorList>
    </citation>
    <scope>NUCLEOTIDE SEQUENCE</scope>
    <source>
        <strain evidence="7">ATCC 31280</strain>
    </source>
</reference>
<dbReference type="Pfam" id="PF02775">
    <property type="entry name" value="TPP_enzyme_C"/>
    <property type="match status" value="1"/>
</dbReference>
<evidence type="ECO:0000256" key="3">
    <source>
        <dbReference type="RuleBase" id="RU362132"/>
    </source>
</evidence>
<dbReference type="GO" id="GO:0009097">
    <property type="term" value="P:isoleucine biosynthetic process"/>
    <property type="evidence" value="ECO:0007669"/>
    <property type="project" value="TreeGrafter"/>
</dbReference>
<dbReference type="GO" id="GO:0009099">
    <property type="term" value="P:L-valine biosynthetic process"/>
    <property type="evidence" value="ECO:0007669"/>
    <property type="project" value="TreeGrafter"/>
</dbReference>
<protein>
    <submittedName>
        <fullName evidence="7">Thiamine pyrophosphate-binding protein</fullName>
    </submittedName>
</protein>
<evidence type="ECO:0000256" key="1">
    <source>
        <dbReference type="ARBA" id="ARBA00007812"/>
    </source>
</evidence>
<evidence type="ECO:0000259" key="6">
    <source>
        <dbReference type="Pfam" id="PF02776"/>
    </source>
</evidence>
<dbReference type="GO" id="GO:0030976">
    <property type="term" value="F:thiamine pyrophosphate binding"/>
    <property type="evidence" value="ECO:0007669"/>
    <property type="project" value="InterPro"/>
</dbReference>
<evidence type="ECO:0000256" key="2">
    <source>
        <dbReference type="ARBA" id="ARBA00023052"/>
    </source>
</evidence>
<dbReference type="InterPro" id="IPR012000">
    <property type="entry name" value="Thiamin_PyroP_enz_cen_dom"/>
</dbReference>
<organism evidence="7 8">
    <name type="scientific">Actinosynnema pretiosum subsp. pretiosum</name>
    <dbReference type="NCBI Taxonomy" id="103721"/>
    <lineage>
        <taxon>Bacteria</taxon>
        <taxon>Bacillati</taxon>
        <taxon>Actinomycetota</taxon>
        <taxon>Actinomycetes</taxon>
        <taxon>Pseudonocardiales</taxon>
        <taxon>Pseudonocardiaceae</taxon>
        <taxon>Actinosynnema</taxon>
    </lineage>
</organism>
<evidence type="ECO:0000259" key="4">
    <source>
        <dbReference type="Pfam" id="PF00205"/>
    </source>
</evidence>
<dbReference type="EMBL" id="CP073249">
    <property type="protein sequence ID" value="QUF04086.1"/>
    <property type="molecule type" value="Genomic_DNA"/>
</dbReference>
<dbReference type="Gene3D" id="3.40.50.1220">
    <property type="entry name" value="TPP-binding domain"/>
    <property type="match status" value="1"/>
</dbReference>
<accession>A0AA45L661</accession>
<dbReference type="InterPro" id="IPR029035">
    <property type="entry name" value="DHS-like_NAD/FAD-binding_dom"/>
</dbReference>
<dbReference type="GO" id="GO:0003984">
    <property type="term" value="F:acetolactate synthase activity"/>
    <property type="evidence" value="ECO:0007669"/>
    <property type="project" value="TreeGrafter"/>
</dbReference>
<dbReference type="InterPro" id="IPR045229">
    <property type="entry name" value="TPP_enz"/>
</dbReference>
<evidence type="ECO:0000313" key="7">
    <source>
        <dbReference type="EMBL" id="QUF04086.1"/>
    </source>
</evidence>
<keyword evidence="2 3" id="KW-0786">Thiamine pyrophosphate</keyword>
<dbReference type="FunFam" id="3.40.50.970:FF:000007">
    <property type="entry name" value="Acetolactate synthase"/>
    <property type="match status" value="1"/>
</dbReference>
<feature type="domain" description="Thiamine pyrophosphate enzyme N-terminal TPP-binding" evidence="6">
    <location>
        <begin position="11"/>
        <end position="133"/>
    </location>
</feature>
<dbReference type="InterPro" id="IPR029061">
    <property type="entry name" value="THDP-binding"/>
</dbReference>
<dbReference type="AlphaFoldDB" id="A0AA45L661"/>
<dbReference type="PANTHER" id="PTHR18968">
    <property type="entry name" value="THIAMINE PYROPHOSPHATE ENZYMES"/>
    <property type="match status" value="1"/>
</dbReference>
<dbReference type="SUPFAM" id="SSF52467">
    <property type="entry name" value="DHS-like NAD/FAD-binding domain"/>
    <property type="match status" value="1"/>
</dbReference>
<gene>
    <name evidence="7" type="ORF">KCV87_32890</name>
</gene>